<dbReference type="EC" id="2.3.3.21" evidence="5"/>
<protein>
    <recommendedName>
        <fullName evidence="2">(R)-citramalate synthase</fullName>
        <ecNumber evidence="5">2.3.3.21</ecNumber>
    </recommendedName>
</protein>
<dbReference type="PROSITE" id="PS00816">
    <property type="entry name" value="AIPM_HOMOCIT_SYNTH_2"/>
    <property type="match status" value="1"/>
</dbReference>
<evidence type="ECO:0000256" key="1">
    <source>
        <dbReference type="ARBA" id="ARBA00004743"/>
    </source>
</evidence>
<name>A0A9K3LLF9_9STRA</name>
<evidence type="ECO:0000256" key="4">
    <source>
        <dbReference type="ARBA" id="ARBA00022679"/>
    </source>
</evidence>
<dbReference type="GO" id="GO:0003852">
    <property type="term" value="F:2-isopropylmalate synthase activity"/>
    <property type="evidence" value="ECO:0007669"/>
    <property type="project" value="InterPro"/>
</dbReference>
<dbReference type="Pfam" id="PF00682">
    <property type="entry name" value="HMGL-like"/>
    <property type="match status" value="1"/>
</dbReference>
<evidence type="ECO:0000313" key="10">
    <source>
        <dbReference type="Proteomes" id="UP000693970"/>
    </source>
</evidence>
<dbReference type="EMBL" id="JAGRRH010000009">
    <property type="protein sequence ID" value="KAG7364312.1"/>
    <property type="molecule type" value="Genomic_DNA"/>
</dbReference>
<dbReference type="PANTHER" id="PTHR43538">
    <property type="entry name" value="ALPHA-IPM SYNTHASE/HOMOCITRATE SYNTHASE"/>
    <property type="match status" value="1"/>
</dbReference>
<sequence length="654" mass="71419">MMRKTSLSVAAAPLGLSILWALSTCHLSADAFALKSRWSTFAPTTLFSQIGLQQQQSTTAATVAKNDSWMTQPLLNPLSQFVKGPKECLVFDTTLRDGTQGESVSASCDDKLKIATRLSSFDVDYIEAGWPGSNPKDAEFFQRAQTELPAEARSKLVAFGSSRRKNVAVEDDPQIQALVDSNVPTICMVVKAHPWQVTEILRATREENLQMIHSSVEYLVKLGKTVLVDLEHFFDGYKVDPEYALACCEAAVDAGASCLVMCDTNGGTMPWEVDQTTRKMLQHFEPFCTIGVHCHNDCGMAVANSITACHAGVGLIQGTINGIGERTGNADLCSIVPSLALHVNTTMACNDQLSELTQVSRYVDEILNRSPNNAAPFVGQSAFAHKGGLHVAAMERNPLSYQHVEPELVGNEMRVLISELSGRQNIMGKLQEIFGNSMDDGQKSARSLAILNRVKELENMGYQFEGADASVHLMMLHTTRGYCPPFQVLDYSAQVYDANMDSASRVVSNLHGGLKSASTARATIKVRTVVDDPETSQLSFVENLQVSDGNGPVDALAKALLKALLPAHPFLDSVELIDYKVRILDPNSATEAVTRVMIEFRDSETDKQWTTVSVDSNVVSASLNALIDGFEYALIEQAQLCMLCDDAFEDEQRQ</sequence>
<comment type="pathway">
    <text evidence="1">Amino-acid biosynthesis; L-isoleucine biosynthesis; 2-oxobutanoate from pyruvate: step 1/3.</text>
</comment>
<dbReference type="PROSITE" id="PS00815">
    <property type="entry name" value="AIPM_HOMOCIT_SYNTH_1"/>
    <property type="match status" value="1"/>
</dbReference>
<evidence type="ECO:0000259" key="8">
    <source>
        <dbReference type="PROSITE" id="PS50991"/>
    </source>
</evidence>
<evidence type="ECO:0000256" key="5">
    <source>
        <dbReference type="ARBA" id="ARBA00034330"/>
    </source>
</evidence>
<dbReference type="InterPro" id="IPR000891">
    <property type="entry name" value="PYR_CT"/>
</dbReference>
<gene>
    <name evidence="9" type="ORF">IV203_037514</name>
</gene>
<dbReference type="Pfam" id="PF22617">
    <property type="entry name" value="HCS_D2"/>
    <property type="match status" value="1"/>
</dbReference>
<evidence type="ECO:0000256" key="3">
    <source>
        <dbReference type="ARBA" id="ARBA00022605"/>
    </source>
</evidence>
<evidence type="ECO:0000313" key="9">
    <source>
        <dbReference type="EMBL" id="KAG7364312.1"/>
    </source>
</evidence>
<keyword evidence="3" id="KW-0028">Amino-acid biosynthesis</keyword>
<dbReference type="Proteomes" id="UP000693970">
    <property type="component" value="Unassembled WGS sequence"/>
</dbReference>
<evidence type="ECO:0000256" key="7">
    <source>
        <dbReference type="SAM" id="SignalP"/>
    </source>
</evidence>
<keyword evidence="7" id="KW-0732">Signal</keyword>
<feature type="signal peptide" evidence="7">
    <location>
        <begin position="1"/>
        <end position="33"/>
    </location>
</feature>
<comment type="similarity">
    <text evidence="6">Belongs to the alpha-IPM synthase/homocitrate synthase family.</text>
</comment>
<feature type="chain" id="PRO_5039893326" description="(R)-citramalate synthase" evidence="7">
    <location>
        <begin position="34"/>
        <end position="654"/>
    </location>
</feature>
<dbReference type="SMART" id="SM00917">
    <property type="entry name" value="LeuA_dimer"/>
    <property type="match status" value="1"/>
</dbReference>
<reference evidence="9" key="2">
    <citation type="submission" date="2021-04" db="EMBL/GenBank/DDBJ databases">
        <authorList>
            <person name="Podell S."/>
        </authorList>
    </citation>
    <scope>NUCLEOTIDE SEQUENCE</scope>
    <source>
        <strain evidence="9">Hildebrandi</strain>
    </source>
</reference>
<dbReference type="GO" id="GO:0009098">
    <property type="term" value="P:L-leucine biosynthetic process"/>
    <property type="evidence" value="ECO:0007669"/>
    <property type="project" value="InterPro"/>
</dbReference>
<reference evidence="9" key="1">
    <citation type="journal article" date="2021" name="Sci. Rep.">
        <title>Diploid genomic architecture of Nitzschia inconspicua, an elite biomass production diatom.</title>
        <authorList>
            <person name="Oliver A."/>
            <person name="Podell S."/>
            <person name="Pinowska A."/>
            <person name="Traller J.C."/>
            <person name="Smith S.R."/>
            <person name="McClure R."/>
            <person name="Beliaev A."/>
            <person name="Bohutskyi P."/>
            <person name="Hill E.A."/>
            <person name="Rabines A."/>
            <person name="Zheng H."/>
            <person name="Allen L.Z."/>
            <person name="Kuo A."/>
            <person name="Grigoriev I.V."/>
            <person name="Allen A.E."/>
            <person name="Hazlebeck D."/>
            <person name="Allen E.E."/>
        </authorList>
    </citation>
    <scope>NUCLEOTIDE SEQUENCE</scope>
    <source>
        <strain evidence="9">Hildebrandi</strain>
    </source>
</reference>
<dbReference type="CDD" id="cd07941">
    <property type="entry name" value="DRE_TIM_LeuA3"/>
    <property type="match status" value="1"/>
</dbReference>
<evidence type="ECO:0000256" key="2">
    <source>
        <dbReference type="ARBA" id="ARBA00022325"/>
    </source>
</evidence>
<accession>A0A9K3LLF9</accession>
<dbReference type="AlphaFoldDB" id="A0A9K3LLF9"/>
<dbReference type="InterPro" id="IPR002034">
    <property type="entry name" value="AIPM/Hcit_synth_CS"/>
</dbReference>
<organism evidence="9 10">
    <name type="scientific">Nitzschia inconspicua</name>
    <dbReference type="NCBI Taxonomy" id="303405"/>
    <lineage>
        <taxon>Eukaryota</taxon>
        <taxon>Sar</taxon>
        <taxon>Stramenopiles</taxon>
        <taxon>Ochrophyta</taxon>
        <taxon>Bacillariophyta</taxon>
        <taxon>Bacillariophyceae</taxon>
        <taxon>Bacillariophycidae</taxon>
        <taxon>Bacillariales</taxon>
        <taxon>Bacillariaceae</taxon>
        <taxon>Nitzschia</taxon>
    </lineage>
</organism>
<dbReference type="PROSITE" id="PS50991">
    <property type="entry name" value="PYR_CT"/>
    <property type="match status" value="1"/>
</dbReference>
<proteinExistence type="inferred from homology"/>
<keyword evidence="4 6" id="KW-0808">Transferase</keyword>
<comment type="caution">
    <text evidence="9">The sequence shown here is derived from an EMBL/GenBank/DDBJ whole genome shotgun (WGS) entry which is preliminary data.</text>
</comment>
<dbReference type="PANTHER" id="PTHR43538:SF1">
    <property type="entry name" value="(R)-CITRAMALATE SYNTHASE"/>
    <property type="match status" value="1"/>
</dbReference>
<keyword evidence="10" id="KW-1185">Reference proteome</keyword>
<dbReference type="Pfam" id="PF08502">
    <property type="entry name" value="LeuA_dimer"/>
    <property type="match status" value="1"/>
</dbReference>
<dbReference type="InterPro" id="IPR005675">
    <property type="entry name" value="Citramal_synthase"/>
</dbReference>
<evidence type="ECO:0000256" key="6">
    <source>
        <dbReference type="RuleBase" id="RU003523"/>
    </source>
</evidence>
<dbReference type="InterPro" id="IPR054691">
    <property type="entry name" value="LeuA/HCS_post-cat"/>
</dbReference>
<dbReference type="OrthoDB" id="2015253at2759"/>
<dbReference type="GO" id="GO:0043714">
    <property type="term" value="F:(R)-citramalate synthase activity"/>
    <property type="evidence" value="ECO:0007669"/>
    <property type="project" value="UniProtKB-EC"/>
</dbReference>
<feature type="domain" description="Pyruvate carboxyltransferase" evidence="8">
    <location>
        <begin position="88"/>
        <end position="357"/>
    </location>
</feature>
<dbReference type="NCBIfam" id="TIGR00977">
    <property type="entry name" value="citramal_synth"/>
    <property type="match status" value="1"/>
</dbReference>
<dbReference type="InterPro" id="IPR013709">
    <property type="entry name" value="2-isopropylmalate_synth_dimer"/>
</dbReference>